<gene>
    <name evidence="6" type="ORF">EVEC_LOCUS11221</name>
</gene>
<feature type="binding site" evidence="5">
    <location>
        <position position="5"/>
    </location>
    <ligand>
        <name>a divalent metal cation</name>
        <dbReference type="ChEBI" id="CHEBI:60240"/>
        <label>1</label>
    </ligand>
</feature>
<dbReference type="AlphaFoldDB" id="A0A0N4VM26"/>
<dbReference type="CDD" id="cd01310">
    <property type="entry name" value="TatD_DNAse"/>
    <property type="match status" value="1"/>
</dbReference>
<feature type="binding site" evidence="5">
    <location>
        <position position="162"/>
    </location>
    <ligand>
        <name>a divalent metal cation</name>
        <dbReference type="ChEBI" id="CHEBI:60240"/>
        <label>2</label>
    </ligand>
</feature>
<keyword evidence="2 5" id="KW-0479">Metal-binding</keyword>
<feature type="binding site" evidence="5">
    <location>
        <position position="7"/>
    </location>
    <ligand>
        <name>a divalent metal cation</name>
        <dbReference type="ChEBI" id="CHEBI:60240"/>
        <label>1</label>
    </ligand>
</feature>
<dbReference type="WBParaSite" id="EVEC_0001197701-mRNA-1">
    <property type="protein sequence ID" value="EVEC_0001197701-mRNA-1"/>
    <property type="gene ID" value="EVEC_0001197701"/>
</dbReference>
<dbReference type="PIRSF" id="PIRSF005902">
    <property type="entry name" value="DNase_TatD"/>
    <property type="match status" value="1"/>
</dbReference>
<dbReference type="Gene3D" id="3.20.20.140">
    <property type="entry name" value="Metal-dependent hydrolases"/>
    <property type="match status" value="1"/>
</dbReference>
<sequence length="267" mass="29495">MIDCHCHLADDEFSDDIDVVVRRAKEAGVVAALVCSEFEDQFEKIILLCEKYKGFCFPCIGVHPVQREGACVELKDIANVADFIEKNAGVVAAIGEVGLDYCKRNSFTEDQKSVQVEVLKRQIELAKELDLPLQFRSVHSRDAHRATLDVLMSSGASRVLLHAFGGSSDIAKLGVEAGYYFSVPPSFARGDRARKFIETIPLTQLCLETDSPVLGYDRGKRNEPANVAISAKFIAEVKGVTLKEVLKVTKLNALNLFPILKRFCSEV</sequence>
<comment type="similarity">
    <text evidence="1">Belongs to the metallo-dependent hydrolases superfamily. TatD-type hydrolase family.</text>
</comment>
<dbReference type="OrthoDB" id="413993at2759"/>
<dbReference type="PANTHER" id="PTHR46317:SF1">
    <property type="entry name" value="HYDROLASE, TATD FAMILY"/>
    <property type="match status" value="1"/>
</dbReference>
<dbReference type="EMBL" id="UXUI01011734">
    <property type="protein sequence ID" value="VDD96470.1"/>
    <property type="molecule type" value="Genomic_DNA"/>
</dbReference>
<evidence type="ECO:0000313" key="8">
    <source>
        <dbReference type="WBParaSite" id="EVEC_0001197701-mRNA-1"/>
    </source>
</evidence>
<accession>A0A0N4VM26</accession>
<evidence type="ECO:0000256" key="4">
    <source>
        <dbReference type="ARBA" id="ARBA00093287"/>
    </source>
</evidence>
<feature type="binding site" evidence="5">
    <location>
        <position position="96"/>
    </location>
    <ligand>
        <name>a divalent metal cation</name>
        <dbReference type="ChEBI" id="CHEBI:60240"/>
        <label>1</label>
    </ligand>
</feature>
<reference evidence="8" key="1">
    <citation type="submission" date="2017-02" db="UniProtKB">
        <authorList>
            <consortium name="WormBaseParasite"/>
        </authorList>
    </citation>
    <scope>IDENTIFICATION</scope>
</reference>
<name>A0A0N4VM26_ENTVE</name>
<evidence type="ECO:0000256" key="2">
    <source>
        <dbReference type="ARBA" id="ARBA00022723"/>
    </source>
</evidence>
<organism evidence="8">
    <name type="scientific">Enterobius vermicularis</name>
    <name type="common">Human pinworm</name>
    <dbReference type="NCBI Taxonomy" id="51028"/>
    <lineage>
        <taxon>Eukaryota</taxon>
        <taxon>Metazoa</taxon>
        <taxon>Ecdysozoa</taxon>
        <taxon>Nematoda</taxon>
        <taxon>Chromadorea</taxon>
        <taxon>Rhabditida</taxon>
        <taxon>Spirurina</taxon>
        <taxon>Oxyuridomorpha</taxon>
        <taxon>Oxyuroidea</taxon>
        <taxon>Oxyuridae</taxon>
        <taxon>Enterobius</taxon>
    </lineage>
</organism>
<dbReference type="SUPFAM" id="SSF51556">
    <property type="entry name" value="Metallo-dependent hydrolases"/>
    <property type="match status" value="1"/>
</dbReference>
<evidence type="ECO:0000256" key="3">
    <source>
        <dbReference type="ARBA" id="ARBA00022801"/>
    </source>
</evidence>
<protein>
    <submittedName>
        <fullName evidence="8">Deoxyribonuclease TATDN3</fullName>
    </submittedName>
</protein>
<keyword evidence="3" id="KW-0378">Hydrolase</keyword>
<proteinExistence type="inferred from homology"/>
<keyword evidence="7" id="KW-1185">Reference proteome</keyword>
<evidence type="ECO:0000313" key="6">
    <source>
        <dbReference type="EMBL" id="VDD96470.1"/>
    </source>
</evidence>
<dbReference type="Pfam" id="PF01026">
    <property type="entry name" value="TatD_DNase"/>
    <property type="match status" value="1"/>
</dbReference>
<evidence type="ECO:0000313" key="7">
    <source>
        <dbReference type="Proteomes" id="UP000274131"/>
    </source>
</evidence>
<evidence type="ECO:0000256" key="1">
    <source>
        <dbReference type="ARBA" id="ARBA00009275"/>
    </source>
</evidence>
<reference evidence="6 7" key="2">
    <citation type="submission" date="2018-10" db="EMBL/GenBank/DDBJ databases">
        <authorList>
            <consortium name="Pathogen Informatics"/>
        </authorList>
    </citation>
    <scope>NUCLEOTIDE SEQUENCE [LARGE SCALE GENOMIC DNA]</scope>
</reference>
<evidence type="ECO:0000256" key="5">
    <source>
        <dbReference type="PIRSR" id="PIRSR005902-1"/>
    </source>
</evidence>
<feature type="binding site" evidence="5">
    <location>
        <position position="139"/>
    </location>
    <ligand>
        <name>a divalent metal cation</name>
        <dbReference type="ChEBI" id="CHEBI:60240"/>
        <label>2</label>
    </ligand>
</feature>
<dbReference type="PANTHER" id="PTHR46317">
    <property type="entry name" value="HYDROLASE OF PHP SUPERFAMILY-RELATED PROTEIN"/>
    <property type="match status" value="1"/>
</dbReference>
<comment type="function">
    <text evidence="4">Exhibits 3'-exonuclease activities and apurinic/apyrimidinic (AP) endonuclease (in vitro). Show preferential AP endonuclease activity on double-stranded DNA substrates and 3'- exonuclease activity on single-stranded DNA.</text>
</comment>
<dbReference type="Proteomes" id="UP000274131">
    <property type="component" value="Unassembled WGS sequence"/>
</dbReference>
<feature type="binding site" evidence="5">
    <location>
        <position position="210"/>
    </location>
    <ligand>
        <name>a divalent metal cation</name>
        <dbReference type="ChEBI" id="CHEBI:60240"/>
        <label>1</label>
    </ligand>
</feature>
<dbReference type="InterPro" id="IPR032466">
    <property type="entry name" value="Metal_Hydrolase"/>
</dbReference>
<dbReference type="GO" id="GO:0046872">
    <property type="term" value="F:metal ion binding"/>
    <property type="evidence" value="ECO:0007669"/>
    <property type="project" value="UniProtKB-KW"/>
</dbReference>
<dbReference type="GO" id="GO:0016788">
    <property type="term" value="F:hydrolase activity, acting on ester bonds"/>
    <property type="evidence" value="ECO:0007669"/>
    <property type="project" value="InterPro"/>
</dbReference>
<dbReference type="STRING" id="51028.A0A0N4VM26"/>
<dbReference type="InterPro" id="IPR001130">
    <property type="entry name" value="TatD-like"/>
</dbReference>